<evidence type="ECO:0000313" key="6">
    <source>
        <dbReference type="Proteomes" id="UP000243524"/>
    </source>
</evidence>
<dbReference type="SUPFAM" id="SSF46785">
    <property type="entry name" value="Winged helix' DNA-binding domain"/>
    <property type="match status" value="1"/>
</dbReference>
<dbReference type="FunFam" id="1.10.10.10:FF:000079">
    <property type="entry name" value="GntR family transcriptional regulator"/>
    <property type="match status" value="1"/>
</dbReference>
<evidence type="ECO:0000256" key="3">
    <source>
        <dbReference type="ARBA" id="ARBA00023163"/>
    </source>
</evidence>
<keyword evidence="2" id="KW-0238">DNA-binding</keyword>
<dbReference type="PRINTS" id="PR00035">
    <property type="entry name" value="HTHGNTR"/>
</dbReference>
<keyword evidence="6" id="KW-1185">Reference proteome</keyword>
<dbReference type="Gene3D" id="1.10.10.10">
    <property type="entry name" value="Winged helix-like DNA-binding domain superfamily/Winged helix DNA-binding domain"/>
    <property type="match status" value="1"/>
</dbReference>
<dbReference type="PROSITE" id="PS50949">
    <property type="entry name" value="HTH_GNTR"/>
    <property type="match status" value="1"/>
</dbReference>
<dbReference type="GO" id="GO:0003677">
    <property type="term" value="F:DNA binding"/>
    <property type="evidence" value="ECO:0007669"/>
    <property type="project" value="UniProtKB-KW"/>
</dbReference>
<sequence length="236" mass="26947">MSENQRKIPLYMQIKSKLIDRINENEWNPGDAIPSESQLMKYYNVSRTTVRQAIRDLAQDGIIETRRGAAARLKSAPEEDVNNTGVVHHEVGEEFSVKVLRAYQADNHQFAKHQLKLDDHTDVYLLERIRIADGIPIGLQQLFTPTYIGEILEKEGFTYFDIFPVLGKHMVNYSTIKENVTSCLANQHEADLLGIMSGDPLIEITRLTLGLDHTPIEFSKTKYVPSNFNYNIEIGR</sequence>
<dbReference type="EMBL" id="PJNH01000003">
    <property type="protein sequence ID" value="PKR77129.1"/>
    <property type="molecule type" value="Genomic_DNA"/>
</dbReference>
<keyword evidence="1" id="KW-0805">Transcription regulation</keyword>
<dbReference type="SMART" id="SM00345">
    <property type="entry name" value="HTH_GNTR"/>
    <property type="match status" value="1"/>
</dbReference>
<evidence type="ECO:0000256" key="2">
    <source>
        <dbReference type="ARBA" id="ARBA00023125"/>
    </source>
</evidence>
<dbReference type="CDD" id="cd07377">
    <property type="entry name" value="WHTH_GntR"/>
    <property type="match status" value="1"/>
</dbReference>
<dbReference type="InterPro" id="IPR036390">
    <property type="entry name" value="WH_DNA-bd_sf"/>
</dbReference>
<proteinExistence type="predicted"/>
<dbReference type="InterPro" id="IPR011663">
    <property type="entry name" value="UTRA"/>
</dbReference>
<dbReference type="Gene3D" id="3.40.1410.10">
    <property type="entry name" value="Chorismate lyase-like"/>
    <property type="match status" value="1"/>
</dbReference>
<protein>
    <recommendedName>
        <fullName evidence="4">HTH gntR-type domain-containing protein</fullName>
    </recommendedName>
</protein>
<dbReference type="InterPro" id="IPR036388">
    <property type="entry name" value="WH-like_DNA-bd_sf"/>
</dbReference>
<evidence type="ECO:0000313" key="5">
    <source>
        <dbReference type="EMBL" id="PKR77129.1"/>
    </source>
</evidence>
<reference evidence="5 6" key="1">
    <citation type="submission" date="2017-06" db="EMBL/GenBank/DDBJ databases">
        <title>the draft geome sequence of Illustriluteabacillus marina B3227.</title>
        <authorList>
            <person name="He R.-H."/>
            <person name="Du Z.-J."/>
        </authorList>
    </citation>
    <scope>NUCLEOTIDE SEQUENCE [LARGE SCALE GENOMIC DNA]</scope>
    <source>
        <strain evidence="5 6">B3227</strain>
    </source>
</reference>
<dbReference type="GO" id="GO:0045892">
    <property type="term" value="P:negative regulation of DNA-templated transcription"/>
    <property type="evidence" value="ECO:0007669"/>
    <property type="project" value="TreeGrafter"/>
</dbReference>
<dbReference type="SUPFAM" id="SSF64288">
    <property type="entry name" value="Chorismate lyase-like"/>
    <property type="match status" value="1"/>
</dbReference>
<dbReference type="SMART" id="SM00866">
    <property type="entry name" value="UTRA"/>
    <property type="match status" value="1"/>
</dbReference>
<comment type="caution">
    <text evidence="5">The sequence shown here is derived from an EMBL/GenBank/DDBJ whole genome shotgun (WGS) entry which is preliminary data.</text>
</comment>
<dbReference type="Pfam" id="PF00392">
    <property type="entry name" value="GntR"/>
    <property type="match status" value="1"/>
</dbReference>
<evidence type="ECO:0000259" key="4">
    <source>
        <dbReference type="PROSITE" id="PS50949"/>
    </source>
</evidence>
<organism evidence="5 6">
    <name type="scientific">Halalkalibacillus sediminis</name>
    <dbReference type="NCBI Taxonomy" id="2018042"/>
    <lineage>
        <taxon>Bacteria</taxon>
        <taxon>Bacillati</taxon>
        <taxon>Bacillota</taxon>
        <taxon>Bacilli</taxon>
        <taxon>Bacillales</taxon>
        <taxon>Bacillaceae</taxon>
        <taxon>Halalkalibacillus</taxon>
    </lineage>
</organism>
<feature type="domain" description="HTH gntR-type" evidence="4">
    <location>
        <begin position="8"/>
        <end position="76"/>
    </location>
</feature>
<dbReference type="AlphaFoldDB" id="A0A2I0QS47"/>
<accession>A0A2I0QS47</accession>
<keyword evidence="3" id="KW-0804">Transcription</keyword>
<dbReference type="InterPro" id="IPR050679">
    <property type="entry name" value="Bact_HTH_transcr_reg"/>
</dbReference>
<dbReference type="InterPro" id="IPR000524">
    <property type="entry name" value="Tscrpt_reg_HTH_GntR"/>
</dbReference>
<name>A0A2I0QS47_9BACI</name>
<dbReference type="PANTHER" id="PTHR44846:SF1">
    <property type="entry name" value="MANNOSYL-D-GLYCERATE TRANSPORT_METABOLISM SYSTEM REPRESSOR MNGR-RELATED"/>
    <property type="match status" value="1"/>
</dbReference>
<dbReference type="OrthoDB" id="149756at2"/>
<dbReference type="InterPro" id="IPR028978">
    <property type="entry name" value="Chorismate_lyase_/UTRA_dom_sf"/>
</dbReference>
<dbReference type="GO" id="GO:0003700">
    <property type="term" value="F:DNA-binding transcription factor activity"/>
    <property type="evidence" value="ECO:0007669"/>
    <property type="project" value="InterPro"/>
</dbReference>
<dbReference type="PANTHER" id="PTHR44846">
    <property type="entry name" value="MANNOSYL-D-GLYCERATE TRANSPORT/METABOLISM SYSTEM REPRESSOR MNGR-RELATED"/>
    <property type="match status" value="1"/>
</dbReference>
<dbReference type="Proteomes" id="UP000243524">
    <property type="component" value="Unassembled WGS sequence"/>
</dbReference>
<evidence type="ECO:0000256" key="1">
    <source>
        <dbReference type="ARBA" id="ARBA00023015"/>
    </source>
</evidence>
<dbReference type="RefSeq" id="WP_101331932.1">
    <property type="nucleotide sequence ID" value="NZ_PJNH01000003.1"/>
</dbReference>
<dbReference type="Pfam" id="PF07702">
    <property type="entry name" value="UTRA"/>
    <property type="match status" value="1"/>
</dbReference>
<gene>
    <name evidence="5" type="ORF">CEY16_10310</name>
</gene>